<keyword evidence="4 15" id="KW-0378">Hydrolase</keyword>
<feature type="region of interest" description="Disordered" evidence="11">
    <location>
        <begin position="403"/>
        <end position="433"/>
    </location>
</feature>
<dbReference type="Gene3D" id="3.40.50.10810">
    <property type="entry name" value="Tandem AAA-ATPase domain"/>
    <property type="match status" value="1"/>
</dbReference>
<evidence type="ECO:0000259" key="13">
    <source>
        <dbReference type="PROSITE" id="PS51194"/>
    </source>
</evidence>
<evidence type="ECO:0000256" key="3">
    <source>
        <dbReference type="ARBA" id="ARBA00022741"/>
    </source>
</evidence>
<evidence type="ECO:0000313" key="15">
    <source>
        <dbReference type="EMBL" id="KAL1411610.1"/>
    </source>
</evidence>
<feature type="compositionally biased region" description="Acidic residues" evidence="11">
    <location>
        <begin position="1962"/>
        <end position="1974"/>
    </location>
</feature>
<feature type="compositionally biased region" description="Acidic residues" evidence="11">
    <location>
        <begin position="1096"/>
        <end position="1111"/>
    </location>
</feature>
<dbReference type="GO" id="GO:0003678">
    <property type="term" value="F:DNA helicase activity"/>
    <property type="evidence" value="ECO:0007669"/>
    <property type="project" value="UniProtKB-EC"/>
</dbReference>
<feature type="region of interest" description="Disordered" evidence="11">
    <location>
        <begin position="1"/>
        <end position="66"/>
    </location>
</feature>
<feature type="compositionally biased region" description="Low complexity" evidence="11">
    <location>
        <begin position="1015"/>
        <end position="1025"/>
    </location>
</feature>
<name>A0ABR3QA61_9TREE</name>
<dbReference type="InterPro" id="IPR038718">
    <property type="entry name" value="SNF2-like_sf"/>
</dbReference>
<evidence type="ECO:0000256" key="6">
    <source>
        <dbReference type="ARBA" id="ARBA00022840"/>
    </source>
</evidence>
<dbReference type="InterPro" id="IPR049730">
    <property type="entry name" value="SNF2/RAD54-like_C"/>
</dbReference>
<feature type="region of interest" description="Disordered" evidence="11">
    <location>
        <begin position="824"/>
        <end position="992"/>
    </location>
</feature>
<proteinExistence type="inferred from homology"/>
<keyword evidence="10" id="KW-0539">Nucleus</keyword>
<keyword evidence="8" id="KW-0238">DNA-binding</keyword>
<feature type="compositionally biased region" description="Acidic residues" evidence="11">
    <location>
        <begin position="658"/>
        <end position="670"/>
    </location>
</feature>
<dbReference type="GO" id="GO:0016787">
    <property type="term" value="F:hydrolase activity"/>
    <property type="evidence" value="ECO:0007669"/>
    <property type="project" value="UniProtKB-KW"/>
</dbReference>
<feature type="domain" description="HSA" evidence="14">
    <location>
        <begin position="422"/>
        <end position="495"/>
    </location>
</feature>
<dbReference type="PROSITE" id="PS51192">
    <property type="entry name" value="HELICASE_ATP_BIND_1"/>
    <property type="match status" value="1"/>
</dbReference>
<evidence type="ECO:0000259" key="12">
    <source>
        <dbReference type="PROSITE" id="PS51192"/>
    </source>
</evidence>
<feature type="compositionally biased region" description="Pro residues" evidence="11">
    <location>
        <begin position="749"/>
        <end position="763"/>
    </location>
</feature>
<dbReference type="EMBL" id="JBBXJM010000002">
    <property type="protein sequence ID" value="KAL1411610.1"/>
    <property type="molecule type" value="Genomic_DNA"/>
</dbReference>
<feature type="compositionally biased region" description="Low complexity" evidence="11">
    <location>
        <begin position="710"/>
        <end position="729"/>
    </location>
</feature>
<dbReference type="InterPro" id="IPR014001">
    <property type="entry name" value="Helicase_ATP-bd"/>
</dbReference>
<feature type="region of interest" description="Disordered" evidence="11">
    <location>
        <begin position="1918"/>
        <end position="1974"/>
    </location>
</feature>
<comment type="caution">
    <text evidence="15">The sequence shown here is derived from an EMBL/GenBank/DDBJ whole genome shotgun (WGS) entry which is preliminary data.</text>
</comment>
<feature type="domain" description="Helicase C-terminal" evidence="13">
    <location>
        <begin position="1679"/>
        <end position="1832"/>
    </location>
</feature>
<dbReference type="GeneID" id="95983617"/>
<dbReference type="PROSITE" id="PS51204">
    <property type="entry name" value="HSA"/>
    <property type="match status" value="1"/>
</dbReference>
<evidence type="ECO:0000256" key="1">
    <source>
        <dbReference type="ARBA" id="ARBA00004123"/>
    </source>
</evidence>
<feature type="compositionally biased region" description="Polar residues" evidence="11">
    <location>
        <begin position="900"/>
        <end position="914"/>
    </location>
</feature>
<feature type="compositionally biased region" description="Basic residues" evidence="11">
    <location>
        <begin position="931"/>
        <end position="940"/>
    </location>
</feature>
<feature type="region of interest" description="Disordered" evidence="11">
    <location>
        <begin position="553"/>
        <end position="783"/>
    </location>
</feature>
<dbReference type="InterPro" id="IPR027417">
    <property type="entry name" value="P-loop_NTPase"/>
</dbReference>
<keyword evidence="16" id="KW-1185">Reference proteome</keyword>
<evidence type="ECO:0000313" key="16">
    <source>
        <dbReference type="Proteomes" id="UP001565368"/>
    </source>
</evidence>
<dbReference type="SMART" id="SM00490">
    <property type="entry name" value="HELICc"/>
    <property type="match status" value="1"/>
</dbReference>
<dbReference type="SMART" id="SM00487">
    <property type="entry name" value="DEXDc"/>
    <property type="match status" value="1"/>
</dbReference>
<feature type="region of interest" description="Disordered" evidence="11">
    <location>
        <begin position="1006"/>
        <end position="1118"/>
    </location>
</feature>
<comment type="similarity">
    <text evidence="2">Belongs to the SNF2/RAD54 helicase family. SWR1 subfamily.</text>
</comment>
<gene>
    <name evidence="15" type="primary">SWR1</name>
    <name evidence="15" type="ORF">Q8F55_002574</name>
</gene>
<comment type="subcellular location">
    <subcellularLocation>
        <location evidence="1">Nucleus</location>
    </subcellularLocation>
</comment>
<dbReference type="PANTHER" id="PTHR45685">
    <property type="entry name" value="HELICASE SRCAP-RELATED"/>
    <property type="match status" value="1"/>
</dbReference>
<reference evidence="15 16" key="1">
    <citation type="submission" date="2023-08" db="EMBL/GenBank/DDBJ databases">
        <title>Annotated Genome Sequence of Vanrija albida AlHP1.</title>
        <authorList>
            <person name="Herzog R."/>
        </authorList>
    </citation>
    <scope>NUCLEOTIDE SEQUENCE [LARGE SCALE GENOMIC DNA]</scope>
    <source>
        <strain evidence="15 16">AlHP1</strain>
    </source>
</reference>
<feature type="compositionally biased region" description="Low complexity" evidence="11">
    <location>
        <begin position="15"/>
        <end position="48"/>
    </location>
</feature>
<dbReference type="EC" id="3.6.4.12" evidence="15"/>
<dbReference type="InterPro" id="IPR014012">
    <property type="entry name" value="HSA_dom"/>
</dbReference>
<feature type="compositionally biased region" description="Low complexity" evidence="11">
    <location>
        <begin position="153"/>
        <end position="171"/>
    </location>
</feature>
<feature type="compositionally biased region" description="Acidic residues" evidence="11">
    <location>
        <begin position="964"/>
        <end position="992"/>
    </location>
</feature>
<sequence length="1995" mass="218276">MAIDKSHPPGREPEASGSSASARRASRSSNAAAPAPAPARALRTRTSLPAAPAPATRTGSARVISQEEREHALWKLGTEGTVAKRDELVRDHEAQVRAIVEEHDMAVKEKFHLERYTSILEGWDPADAKNENSPVFLEYKGLHHDLLSMVPSTVPPAAASSSRSRGLGPSRTTRRQLHSKAEALGNVTAIGEPKAAAGKGKGKEMDEPPAQPGSRRKSQAASDAEMAPPPPPTKGKKSTRRVTASEAELREDDDDADLAGKKRRGRQSLPALPSKKSRLLKDDTDSASSPGPEAGPSTPVRSPSPTPAPLPSLAHLPFPPPPVRTYPRRTGSSHVTFTDPGQRLLAKPKFNGDINALLESYTHIEDSGPQPDISELETRAAREGYFRNRVNWLQHQGRLLRLLDEDDEAPTEKVRDKSHQKKPPTGPPPRQTDYQDALLTHMVQVRNAIVAEAKLKPVICKKIARMIQLHWEFIEGKDERERAAEEKERKRKAKEVVKSLRKRWGLAIKIVRAKVVAQQKLEQDRLGKEHLQNMLKQSTGLLEGQRDVIVGREGTNDEADDDDDVDSDGTEDVSAAEDSEEDGGEEGEEGGEEGDTAEFGPAADGEVAGVAVVAEDEEEDEGSGNEGDEDDEGEDEDSGDEDDEDTEDRPGLRALLGDDIDMDGDDEADVEVPTGGVSALGDTATAPLDSKLEAEQPAVVPTDETAAPLAPNTPADSAPAPASDAVNATVSPTIEQPVTEAADQASQPAPAPAQDLPPAPAEPIAPATIAPISHQPLDIPDPDAVGFLDSMEIDNDEIDAAFDAVTPMTSVTAAVTPVAALTPAASTTPQSFTPAAVTPAVTPPRVTTAPLPMTTSRDGEAMEVDGADIEAAVSAPRGAPPAEPTASAPGMAVDAAPEANGTSESRVPFTNGTSPTAPEDEAEDLPPPRAPSRRLAKKARTLAALADTPDPDANDAEFKGPGSDLDDQDAQLDVEMEDAEANGGADSEDEGLLADANMPIEELLKRYGVPDPSKPANAEAAAAPETKNDQSLTDSALESRANDTPLIVEGKRQRRVRTVWTPEDNAPQMLSKSPKRGKVEEVEDEEVEMSPTPELSSEEEDEEESGEEDEVASLAGETDAPRIRPPFLLRGTLRPYQQGGLEWLASLYANNMNGILADEMGLGKTIQTIALLGHLACDLGVWGQHLIIVPTSVILNWEMEFKKFLPGMKVLTYYGNQKERKEKRVGWHTENAWQVCITSYQIVLADQHIFRRKNWVYMILDEAHNIKNFRSQRWQTLLGFKTQRRLLLTGTPLQNNLMELWSLLYFLMPNGITADATAVVGFANHKEFTEWFSNPMDKAVESGETLDEETIQTVNKLHTLLRPFILRRLKSEVETQLPGKFEHVVYCRLSKRQRFLYDEFMSRASTREALTSGGYLGVVNILMQLRKVCNHPDLFEVRPVRTSFAMERSVVSDFEPTDVLVRKRLLAAQDESLDFDAMNLTITKHENESGWVAGMRARLDASNKLPHALEPVVTKRGRGPKPDTRTPEGWAKWTAHLEEQSSIARWKGLRDVNRLRCQSGPIYGSTTLAMLSGLPRYLLPESMDLRRRVDMFGEHTPPVAPLIHSLVERVHQMTPVIDRFAVIPPNVVARDMPQHALPAVDPLAHPTLQDPDFDSLHGPTVRLQIAFPDVSLLQYDCGKLQKLAEMLRELKAGGHRVLIFTQMTKVLDILEIFLSYSGHRYLRLDGSTKIEDRQVITERFNSDPRIFCFIASSRSGGVGINLTGADTVFFYDSDWNPSMDRQCMDRAHRIGQTREVHIYRFVSSHTVEENMLKKANQKRLLDRVVIQDGDFTTEFFGRMDWRDMLDEDMKAAAEESKDADRIEDIDVENGPEAEDAEAAAPRLGQERDFAAALAEVEDEEDVAAAKMAQGEGEMDFAEFGGGDEAAKKGGTGAAPAAPAAVSRLGTEGKTEGSGTGVSTPLPEEDDEYYDDDEPGAIDEYMLRYVEWEWDHFSSL</sequence>
<dbReference type="Pfam" id="PF00271">
    <property type="entry name" value="Helicase_C"/>
    <property type="match status" value="1"/>
</dbReference>
<dbReference type="Gene3D" id="3.40.50.300">
    <property type="entry name" value="P-loop containing nucleotide triphosphate hydrolases"/>
    <property type="match status" value="1"/>
</dbReference>
<keyword evidence="6" id="KW-0067">ATP-binding</keyword>
<dbReference type="PANTHER" id="PTHR45685:SF1">
    <property type="entry name" value="HELICASE SRCAP"/>
    <property type="match status" value="1"/>
</dbReference>
<dbReference type="InterPro" id="IPR050520">
    <property type="entry name" value="INO80/SWR1_helicase"/>
</dbReference>
<dbReference type="InterPro" id="IPR001650">
    <property type="entry name" value="Helicase_C-like"/>
</dbReference>
<evidence type="ECO:0000256" key="7">
    <source>
        <dbReference type="ARBA" id="ARBA00022853"/>
    </source>
</evidence>
<feature type="domain" description="Helicase ATP-binding" evidence="12">
    <location>
        <begin position="1145"/>
        <end position="1310"/>
    </location>
</feature>
<dbReference type="SUPFAM" id="SSF52540">
    <property type="entry name" value="P-loop containing nucleoside triphosphate hydrolases"/>
    <property type="match status" value="2"/>
</dbReference>
<dbReference type="CDD" id="cd18003">
    <property type="entry name" value="DEXQc_SRCAP"/>
    <property type="match status" value="1"/>
</dbReference>
<dbReference type="CDD" id="cd18793">
    <property type="entry name" value="SF2_C_SNF"/>
    <property type="match status" value="1"/>
</dbReference>
<feature type="region of interest" description="Disordered" evidence="11">
    <location>
        <begin position="153"/>
        <end position="346"/>
    </location>
</feature>
<dbReference type="Proteomes" id="UP001565368">
    <property type="component" value="Unassembled WGS sequence"/>
</dbReference>
<evidence type="ECO:0000256" key="4">
    <source>
        <dbReference type="ARBA" id="ARBA00022801"/>
    </source>
</evidence>
<evidence type="ECO:0000259" key="14">
    <source>
        <dbReference type="PROSITE" id="PS51204"/>
    </source>
</evidence>
<keyword evidence="5" id="KW-0347">Helicase</keyword>
<keyword evidence="9" id="KW-0010">Activator</keyword>
<protein>
    <submittedName>
        <fullName evidence="15">Swr1 complex component</fullName>
        <ecNumber evidence="15">3.6.4.12</ecNumber>
    </submittedName>
</protein>
<dbReference type="PROSITE" id="PS51194">
    <property type="entry name" value="HELICASE_CTER"/>
    <property type="match status" value="1"/>
</dbReference>
<feature type="compositionally biased region" description="Low complexity" evidence="11">
    <location>
        <begin position="602"/>
        <end position="613"/>
    </location>
</feature>
<feature type="compositionally biased region" description="Acidic residues" evidence="11">
    <location>
        <begin position="556"/>
        <end position="596"/>
    </location>
</feature>
<feature type="compositionally biased region" description="Basic and acidic residues" evidence="11">
    <location>
        <begin position="1"/>
        <end position="14"/>
    </location>
</feature>
<evidence type="ECO:0000256" key="5">
    <source>
        <dbReference type="ARBA" id="ARBA00022806"/>
    </source>
</evidence>
<feature type="compositionally biased region" description="Low complexity" evidence="11">
    <location>
        <begin position="824"/>
        <end position="850"/>
    </location>
</feature>
<dbReference type="Pfam" id="PF00176">
    <property type="entry name" value="SNF2-rel_dom"/>
    <property type="match status" value="1"/>
</dbReference>
<evidence type="ECO:0000256" key="8">
    <source>
        <dbReference type="ARBA" id="ARBA00023125"/>
    </source>
</evidence>
<evidence type="ECO:0000256" key="9">
    <source>
        <dbReference type="ARBA" id="ARBA00023159"/>
    </source>
</evidence>
<keyword evidence="3" id="KW-0547">Nucleotide-binding</keyword>
<dbReference type="InterPro" id="IPR000330">
    <property type="entry name" value="SNF2_N"/>
</dbReference>
<dbReference type="RefSeq" id="XP_069211554.1">
    <property type="nucleotide sequence ID" value="XM_069351168.1"/>
</dbReference>
<evidence type="ECO:0000256" key="11">
    <source>
        <dbReference type="SAM" id="MobiDB-lite"/>
    </source>
</evidence>
<evidence type="ECO:0000256" key="2">
    <source>
        <dbReference type="ARBA" id="ARBA00009220"/>
    </source>
</evidence>
<keyword evidence="7" id="KW-0156">Chromatin regulator</keyword>
<dbReference type="Pfam" id="PF07529">
    <property type="entry name" value="HSA"/>
    <property type="match status" value="1"/>
</dbReference>
<accession>A0ABR3QA61</accession>
<evidence type="ECO:0000256" key="10">
    <source>
        <dbReference type="ARBA" id="ARBA00023242"/>
    </source>
</evidence>
<feature type="compositionally biased region" description="Acidic residues" evidence="11">
    <location>
        <begin position="614"/>
        <end position="647"/>
    </location>
</feature>
<organism evidence="15 16">
    <name type="scientific">Vanrija albida</name>
    <dbReference type="NCBI Taxonomy" id="181172"/>
    <lineage>
        <taxon>Eukaryota</taxon>
        <taxon>Fungi</taxon>
        <taxon>Dikarya</taxon>
        <taxon>Basidiomycota</taxon>
        <taxon>Agaricomycotina</taxon>
        <taxon>Tremellomycetes</taxon>
        <taxon>Trichosporonales</taxon>
        <taxon>Trichosporonaceae</taxon>
        <taxon>Vanrija</taxon>
    </lineage>
</organism>
<feature type="compositionally biased region" description="Low complexity" evidence="11">
    <location>
        <begin position="286"/>
        <end position="301"/>
    </location>
</feature>